<reference evidence="8" key="1">
    <citation type="submission" date="2025-08" db="UniProtKB">
        <authorList>
            <consortium name="Ensembl"/>
        </authorList>
    </citation>
    <scope>IDENTIFICATION</scope>
</reference>
<dbReference type="Gene3D" id="2.40.10.10">
    <property type="entry name" value="Trypsin-like serine proteases"/>
    <property type="match status" value="1"/>
</dbReference>
<dbReference type="Proteomes" id="UP001108240">
    <property type="component" value="Unplaced"/>
</dbReference>
<keyword evidence="2 5" id="KW-0378">Hydrolase</keyword>
<dbReference type="AlphaFoldDB" id="A0A9J7ZLX5"/>
<dbReference type="PRINTS" id="PR00722">
    <property type="entry name" value="CHYMOTRYPSIN"/>
</dbReference>
<dbReference type="InterPro" id="IPR043504">
    <property type="entry name" value="Peptidase_S1_PA_chymotrypsin"/>
</dbReference>
<accession>A0A9J7ZLX5</accession>
<keyword evidence="6" id="KW-0472">Membrane</keyword>
<evidence type="ECO:0000313" key="9">
    <source>
        <dbReference type="Proteomes" id="UP001108240"/>
    </source>
</evidence>
<dbReference type="CDD" id="cd00190">
    <property type="entry name" value="Tryp_SPc"/>
    <property type="match status" value="1"/>
</dbReference>
<dbReference type="InterPro" id="IPR009003">
    <property type="entry name" value="Peptidase_S1_PA"/>
</dbReference>
<dbReference type="PROSITE" id="PS50240">
    <property type="entry name" value="TRYPSIN_DOM"/>
    <property type="match status" value="1"/>
</dbReference>
<dbReference type="OMA" id="XNIWEAL"/>
<keyword evidence="3 5" id="KW-0720">Serine protease</keyword>
<dbReference type="PANTHER" id="PTHR24252:SF7">
    <property type="entry name" value="HYALIN"/>
    <property type="match status" value="1"/>
</dbReference>
<evidence type="ECO:0000256" key="1">
    <source>
        <dbReference type="ARBA" id="ARBA00022670"/>
    </source>
</evidence>
<keyword evidence="4" id="KW-1015">Disulfide bond</keyword>
<sequence>MNAVVGRRQRTLDKCGGSCFPSHQKADSQETVRSQSRIIIMMKFSSALSVAAVTLLYITGSLCQLDVCGRAPLNNKIVGGEDATAGAWPWQVSIHLSGSSHNCGGTLITKDWVLSAAHCFQDFVLSRVVMYFGRLSQSGSNPNEMSRRASQVINHPNYDSRSNDNDIALIQLSSSVTFSDYIKPVCLAAAASVFGGGTESWVTGWGKLQSGGTQLPDTLQEVMIPVVSNSACANAYKGMYTITSNMVCAGLLNQGGKDSCQGDSGGPMVSKNGSLWIQSGVVSFGEGCADPKYPGVYSRVSQYQDWIKSYTGSNPPGFVEFVQTSNSNFGSVPNLLLFSLSLTFSLIPFSLFLTS</sequence>
<keyword evidence="6" id="KW-0812">Transmembrane</keyword>
<dbReference type="InterPro" id="IPR033116">
    <property type="entry name" value="TRYPSIN_SER"/>
</dbReference>
<dbReference type="Pfam" id="PF00089">
    <property type="entry name" value="Trypsin"/>
    <property type="match status" value="1"/>
</dbReference>
<proteinExistence type="predicted"/>
<dbReference type="InterPro" id="IPR001254">
    <property type="entry name" value="Trypsin_dom"/>
</dbReference>
<dbReference type="SMART" id="SM00020">
    <property type="entry name" value="Tryp_SPc"/>
    <property type="match status" value="1"/>
</dbReference>
<keyword evidence="6" id="KW-1133">Transmembrane helix</keyword>
<reference evidence="8" key="2">
    <citation type="submission" date="2025-09" db="UniProtKB">
        <authorList>
            <consortium name="Ensembl"/>
        </authorList>
    </citation>
    <scope>IDENTIFICATION</scope>
</reference>
<feature type="domain" description="Peptidase S1" evidence="7">
    <location>
        <begin position="77"/>
        <end position="312"/>
    </location>
</feature>
<dbReference type="GO" id="GO:0006508">
    <property type="term" value="P:proteolysis"/>
    <property type="evidence" value="ECO:0007669"/>
    <property type="project" value="UniProtKB-KW"/>
</dbReference>
<dbReference type="InterPro" id="IPR018114">
    <property type="entry name" value="TRYPSIN_HIS"/>
</dbReference>
<keyword evidence="1 5" id="KW-0645">Protease</keyword>
<dbReference type="Ensembl" id="ENSCCRT00000204831.1">
    <property type="protein sequence ID" value="ENSCCRP00000132343.1"/>
    <property type="gene ID" value="ENSCCRG00000067784.1"/>
</dbReference>
<dbReference type="PROSITE" id="PS00135">
    <property type="entry name" value="TRYPSIN_SER"/>
    <property type="match status" value="1"/>
</dbReference>
<evidence type="ECO:0000256" key="5">
    <source>
        <dbReference type="RuleBase" id="RU363034"/>
    </source>
</evidence>
<keyword evidence="9" id="KW-1185">Reference proteome</keyword>
<evidence type="ECO:0000259" key="7">
    <source>
        <dbReference type="PROSITE" id="PS50240"/>
    </source>
</evidence>
<dbReference type="SUPFAM" id="SSF50494">
    <property type="entry name" value="Trypsin-like serine proteases"/>
    <property type="match status" value="1"/>
</dbReference>
<evidence type="ECO:0000256" key="3">
    <source>
        <dbReference type="ARBA" id="ARBA00022825"/>
    </source>
</evidence>
<organism evidence="8 9">
    <name type="scientific">Cyprinus carpio carpio</name>
    <dbReference type="NCBI Taxonomy" id="630221"/>
    <lineage>
        <taxon>Eukaryota</taxon>
        <taxon>Metazoa</taxon>
        <taxon>Chordata</taxon>
        <taxon>Craniata</taxon>
        <taxon>Vertebrata</taxon>
        <taxon>Euteleostomi</taxon>
        <taxon>Actinopterygii</taxon>
        <taxon>Neopterygii</taxon>
        <taxon>Teleostei</taxon>
        <taxon>Ostariophysi</taxon>
        <taxon>Cypriniformes</taxon>
        <taxon>Cyprinidae</taxon>
        <taxon>Cyprininae</taxon>
        <taxon>Cyprinus</taxon>
    </lineage>
</organism>
<dbReference type="PROSITE" id="PS00134">
    <property type="entry name" value="TRYPSIN_HIS"/>
    <property type="match status" value="1"/>
</dbReference>
<dbReference type="InterPro" id="IPR001314">
    <property type="entry name" value="Peptidase_S1A"/>
</dbReference>
<evidence type="ECO:0000256" key="2">
    <source>
        <dbReference type="ARBA" id="ARBA00022801"/>
    </source>
</evidence>
<evidence type="ECO:0000313" key="8">
    <source>
        <dbReference type="Ensembl" id="ENSCCRP00000132343.1"/>
    </source>
</evidence>
<evidence type="ECO:0000256" key="6">
    <source>
        <dbReference type="SAM" id="Phobius"/>
    </source>
</evidence>
<dbReference type="PANTHER" id="PTHR24252">
    <property type="entry name" value="ACROSIN-RELATED"/>
    <property type="match status" value="1"/>
</dbReference>
<feature type="transmembrane region" description="Helical" evidence="6">
    <location>
        <begin position="38"/>
        <end position="58"/>
    </location>
</feature>
<name>A0A9J7ZLX5_CYPCA</name>
<evidence type="ECO:0000256" key="4">
    <source>
        <dbReference type="ARBA" id="ARBA00023157"/>
    </source>
</evidence>
<protein>
    <recommendedName>
        <fullName evidence="7">Peptidase S1 domain-containing protein</fullName>
    </recommendedName>
</protein>
<dbReference type="GeneTree" id="ENSGT00940000163160"/>
<dbReference type="FunFam" id="2.40.10.10:FF:000057">
    <property type="entry name" value="Zgc:100868"/>
    <property type="match status" value="1"/>
</dbReference>
<dbReference type="GO" id="GO:0004252">
    <property type="term" value="F:serine-type endopeptidase activity"/>
    <property type="evidence" value="ECO:0007669"/>
    <property type="project" value="InterPro"/>
</dbReference>